<sequence>MSTGLTFRDSITVFQRVYEEQEDMQGFPMQMVFGQPLAVMKLETAAFCVRRSGNA</sequence>
<accession>A0A6A6EHB2</accession>
<dbReference type="EMBL" id="ML994620">
    <property type="protein sequence ID" value="KAF2189941.1"/>
    <property type="molecule type" value="Genomic_DNA"/>
</dbReference>
<evidence type="ECO:0000313" key="1">
    <source>
        <dbReference type="EMBL" id="KAF2189941.1"/>
    </source>
</evidence>
<organism evidence="2 3">
    <name type="scientific">Zopfia rhizophila CBS 207.26</name>
    <dbReference type="NCBI Taxonomy" id="1314779"/>
    <lineage>
        <taxon>Eukaryota</taxon>
        <taxon>Fungi</taxon>
        <taxon>Dikarya</taxon>
        <taxon>Ascomycota</taxon>
        <taxon>Pezizomycotina</taxon>
        <taxon>Dothideomycetes</taxon>
        <taxon>Dothideomycetes incertae sedis</taxon>
        <taxon>Zopfiaceae</taxon>
        <taxon>Zopfia</taxon>
    </lineage>
</organism>
<gene>
    <name evidence="2" type="ORF">K469DRAFT_699560</name>
    <name evidence="1" type="ORF">K469DRAFT_701226</name>
</gene>
<reference evidence="2" key="1">
    <citation type="journal article" date="2020" name="Stud. Mycol.">
        <title>101 Dothideomycetes genomes: a test case for predicting lifestyles and emergence of pathogens.</title>
        <authorList>
            <person name="Haridas S."/>
            <person name="Albert R."/>
            <person name="Binder M."/>
            <person name="Bloem J."/>
            <person name="Labutti K."/>
            <person name="Salamov A."/>
            <person name="Andreopoulos B."/>
            <person name="Baker S."/>
            <person name="Barry K."/>
            <person name="Bills G."/>
            <person name="Bluhm B."/>
            <person name="Cannon C."/>
            <person name="Castanera R."/>
            <person name="Culley D."/>
            <person name="Daum C."/>
            <person name="Ezra D."/>
            <person name="Gonzalez J."/>
            <person name="Henrissat B."/>
            <person name="Kuo A."/>
            <person name="Liang C."/>
            <person name="Lipzen A."/>
            <person name="Lutzoni F."/>
            <person name="Magnuson J."/>
            <person name="Mondo S."/>
            <person name="Nolan M."/>
            <person name="Ohm R."/>
            <person name="Pangilinan J."/>
            <person name="Park H.-J."/>
            <person name="Ramirez L."/>
            <person name="Alfaro M."/>
            <person name="Sun H."/>
            <person name="Tritt A."/>
            <person name="Yoshinaga Y."/>
            <person name="Zwiers L.-H."/>
            <person name="Turgeon B."/>
            <person name="Goodwin S."/>
            <person name="Spatafora J."/>
            <person name="Crous P."/>
            <person name="Grigoriev I."/>
        </authorList>
    </citation>
    <scope>NUCLEOTIDE SEQUENCE</scope>
    <source>
        <strain evidence="2">CBS 207.26</strain>
    </source>
</reference>
<proteinExistence type="predicted"/>
<dbReference type="EMBL" id="ML994619">
    <property type="protein sequence ID" value="KAF2189979.1"/>
    <property type="molecule type" value="Genomic_DNA"/>
</dbReference>
<evidence type="ECO:0000313" key="3">
    <source>
        <dbReference type="Proteomes" id="UP000800200"/>
    </source>
</evidence>
<keyword evidence="3" id="KW-1185">Reference proteome</keyword>
<evidence type="ECO:0000313" key="2">
    <source>
        <dbReference type="EMBL" id="KAF2189979.1"/>
    </source>
</evidence>
<dbReference type="Proteomes" id="UP000800200">
    <property type="component" value="Unassembled WGS sequence"/>
</dbReference>
<name>A0A6A6EHB2_9PEZI</name>
<dbReference type="AlphaFoldDB" id="A0A6A6EHB2"/>
<protein>
    <submittedName>
        <fullName evidence="2">Uncharacterized protein</fullName>
    </submittedName>
</protein>